<accession>A0AAE5CBR7</accession>
<gene>
    <name evidence="3" type="ORF">GWO12_07110</name>
</gene>
<organism evidence="3 4">
    <name type="scientific">Candidatus Kutchimonas denitrificans</name>
    <dbReference type="NCBI Taxonomy" id="3056748"/>
    <lineage>
        <taxon>Bacteria</taxon>
        <taxon>Pseudomonadati</taxon>
        <taxon>Gemmatimonadota</taxon>
        <taxon>Gemmatimonadia</taxon>
        <taxon>Candidatus Palauibacterales</taxon>
        <taxon>Candidatus Palauibacteraceae</taxon>
        <taxon>Candidatus Kutchimonas</taxon>
    </lineage>
</organism>
<dbReference type="EMBL" id="JAACAK010000049">
    <property type="protein sequence ID" value="NIR74868.1"/>
    <property type="molecule type" value="Genomic_DNA"/>
</dbReference>
<dbReference type="Proteomes" id="UP000702544">
    <property type="component" value="Unassembled WGS sequence"/>
</dbReference>
<feature type="domain" description="Coenzyme Q-binding protein COQ10 START" evidence="2">
    <location>
        <begin position="11"/>
        <end position="124"/>
    </location>
</feature>
<sequence>MKTHNEMRMWADVDRCFRVAADVERWPEILPHYRWVRFQRRDGFGRGRVEMAARRNFGPLGYPVWWVSEMEIEEATPLVRYHHVDGITRGMDVEWRFHPADDATRVEIVHAWPEGPGWPLIGKFAANAVIGPVFIHHVAGETLAGVKREAESR</sequence>
<dbReference type="SUPFAM" id="SSF55961">
    <property type="entry name" value="Bet v1-like"/>
    <property type="match status" value="1"/>
</dbReference>
<dbReference type="InterPro" id="IPR023393">
    <property type="entry name" value="START-like_dom_sf"/>
</dbReference>
<evidence type="ECO:0000313" key="3">
    <source>
        <dbReference type="EMBL" id="NIR74868.1"/>
    </source>
</evidence>
<reference evidence="3 4" key="1">
    <citation type="submission" date="2020-01" db="EMBL/GenBank/DDBJ databases">
        <title>Genomes assembled from Gulf of Kutch pelagic sediment metagenomes.</title>
        <authorList>
            <person name="Chandrashekar M."/>
            <person name="Mahajan M.S."/>
            <person name="Dave K.J."/>
            <person name="Vatsa P."/>
            <person name="Nathani N.M."/>
        </authorList>
    </citation>
    <scope>NUCLEOTIDE SEQUENCE [LARGE SCALE GENOMIC DNA]</scope>
    <source>
        <strain evidence="3">KS3-K002</strain>
    </source>
</reference>
<evidence type="ECO:0000256" key="1">
    <source>
        <dbReference type="ARBA" id="ARBA00008918"/>
    </source>
</evidence>
<dbReference type="Gene3D" id="3.30.530.20">
    <property type="match status" value="1"/>
</dbReference>
<dbReference type="Pfam" id="PF03364">
    <property type="entry name" value="Polyketide_cyc"/>
    <property type="match status" value="1"/>
</dbReference>
<comment type="similarity">
    <text evidence="1">Belongs to the ribosome association toxin RatA family.</text>
</comment>
<evidence type="ECO:0000259" key="2">
    <source>
        <dbReference type="Pfam" id="PF03364"/>
    </source>
</evidence>
<protein>
    <recommendedName>
        <fullName evidence="2">Coenzyme Q-binding protein COQ10 START domain-containing protein</fullName>
    </recommendedName>
</protein>
<evidence type="ECO:0000313" key="4">
    <source>
        <dbReference type="Proteomes" id="UP000702544"/>
    </source>
</evidence>
<dbReference type="AlphaFoldDB" id="A0AAE5CBR7"/>
<proteinExistence type="inferred from homology"/>
<comment type="caution">
    <text evidence="3">The sequence shown here is derived from an EMBL/GenBank/DDBJ whole genome shotgun (WGS) entry which is preliminary data.</text>
</comment>
<name>A0AAE5CBR7_9BACT</name>
<dbReference type="InterPro" id="IPR005031">
    <property type="entry name" value="COQ10_START"/>
</dbReference>